<feature type="transmembrane region" description="Helical" evidence="1">
    <location>
        <begin position="217"/>
        <end position="241"/>
    </location>
</feature>
<evidence type="ECO:0000256" key="1">
    <source>
        <dbReference type="SAM" id="Phobius"/>
    </source>
</evidence>
<evidence type="ECO:0000313" key="2">
    <source>
        <dbReference type="EMBL" id="PND39723.1"/>
    </source>
</evidence>
<accession>A0A2N8L1Z0</accession>
<keyword evidence="1" id="KW-0472">Membrane</keyword>
<keyword evidence="1" id="KW-0812">Transmembrane</keyword>
<reference evidence="2 3" key="1">
    <citation type="submission" date="2018-01" db="EMBL/GenBank/DDBJ databases">
        <title>Draft genome sequence of Paucibacter aquatile CR182 isolated from freshwater of the Nakdong River.</title>
        <authorList>
            <person name="Choi A."/>
            <person name="Chung E.J."/>
        </authorList>
    </citation>
    <scope>NUCLEOTIDE SEQUENCE [LARGE SCALE GENOMIC DNA]</scope>
    <source>
        <strain evidence="2 3">CR182</strain>
    </source>
</reference>
<protein>
    <submittedName>
        <fullName evidence="2">ABC transporter permease</fullName>
    </submittedName>
</protein>
<name>A0A2N8L1Z0_9BURK</name>
<dbReference type="OrthoDB" id="6016419at2"/>
<keyword evidence="1" id="KW-1133">Transmembrane helix</keyword>
<evidence type="ECO:0000313" key="3">
    <source>
        <dbReference type="Proteomes" id="UP000235916"/>
    </source>
</evidence>
<dbReference type="EMBL" id="POSP01000003">
    <property type="protein sequence ID" value="PND39723.1"/>
    <property type="molecule type" value="Genomic_DNA"/>
</dbReference>
<dbReference type="Proteomes" id="UP000235916">
    <property type="component" value="Unassembled WGS sequence"/>
</dbReference>
<sequence>MRPAAKPKEPRPADAWRHELRLLLRSRLVCVALALLFLLASLAVWSGLREVARQQQTIARLADLQQQDLAAQALKHGRSGDAGSAAYYTFHSSWDPPSPAAFLALGLRDAVPYVLRIRALALQAQLHEGESFNPELALAGRFDFAFVLVYLAPLFLIALLYELVSGERRAGRLDTLLALPGGGRGLWLRRAGLRVGLVFACLVLPVLAGAACSAMPLPALASVLLCTAAYLAFWSGLSLCLAAGGRSSAAQALSLMGCWALLTLVLPTLAQAVLARAVPVHQGVDLMLAQRQAVHGAWDLPREATLAQFFRSHPEWRQTAPLPAGFHWKWYYAFQQLGDERVAPQVADYRQGLIARQAWTERLGWLLPGVGVQAALHRQAETDLRAQLAYQDAVAEFHARLRAFYYPFLFQERRFTPEDFVAQPVFRSRPAASSWPAGSLLGLGLIAGLALVLALRALGRVRPNRT</sequence>
<feature type="transmembrane region" description="Helical" evidence="1">
    <location>
        <begin position="144"/>
        <end position="164"/>
    </location>
</feature>
<feature type="transmembrane region" description="Helical" evidence="1">
    <location>
        <begin position="253"/>
        <end position="274"/>
    </location>
</feature>
<keyword evidence="3" id="KW-1185">Reference proteome</keyword>
<gene>
    <name evidence="2" type="ORF">C1O66_12625</name>
</gene>
<proteinExistence type="predicted"/>
<dbReference type="Pfam" id="PF12040">
    <property type="entry name" value="DUF3526"/>
    <property type="match status" value="1"/>
</dbReference>
<dbReference type="PANTHER" id="PTHR43471:SF1">
    <property type="entry name" value="ABC TRANSPORTER PERMEASE PROTEIN NOSY-RELATED"/>
    <property type="match status" value="1"/>
</dbReference>
<organism evidence="2 3">
    <name type="scientific">Kinneretia aquatilis</name>
    <dbReference type="NCBI Taxonomy" id="2070761"/>
    <lineage>
        <taxon>Bacteria</taxon>
        <taxon>Pseudomonadati</taxon>
        <taxon>Pseudomonadota</taxon>
        <taxon>Betaproteobacteria</taxon>
        <taxon>Burkholderiales</taxon>
        <taxon>Sphaerotilaceae</taxon>
        <taxon>Roseateles</taxon>
    </lineage>
</organism>
<feature type="transmembrane region" description="Helical" evidence="1">
    <location>
        <begin position="191"/>
        <end position="211"/>
    </location>
</feature>
<comment type="caution">
    <text evidence="2">The sequence shown here is derived from an EMBL/GenBank/DDBJ whole genome shotgun (WGS) entry which is preliminary data.</text>
</comment>
<dbReference type="InterPro" id="IPR021913">
    <property type="entry name" value="DUF3526"/>
</dbReference>
<dbReference type="PANTHER" id="PTHR43471">
    <property type="entry name" value="ABC TRANSPORTER PERMEASE"/>
    <property type="match status" value="1"/>
</dbReference>
<dbReference type="AlphaFoldDB" id="A0A2N8L1Z0"/>
<feature type="transmembrane region" description="Helical" evidence="1">
    <location>
        <begin position="435"/>
        <end position="455"/>
    </location>
</feature>